<evidence type="ECO:0008006" key="3">
    <source>
        <dbReference type="Google" id="ProtNLM"/>
    </source>
</evidence>
<keyword evidence="2" id="KW-1185">Reference proteome</keyword>
<accession>A0ABT7A533</accession>
<dbReference type="RefSeq" id="WP_280842718.1">
    <property type="nucleotide sequence ID" value="NZ_JANCPR020000041.1"/>
</dbReference>
<protein>
    <recommendedName>
        <fullName evidence="3">Lipoprotein</fullName>
    </recommendedName>
</protein>
<dbReference type="Proteomes" id="UP001214441">
    <property type="component" value="Unassembled WGS sequence"/>
</dbReference>
<reference evidence="1 2" key="1">
    <citation type="submission" date="2023-05" db="EMBL/GenBank/DDBJ databases">
        <title>Streptantibioticus silvisoli sp. nov., acidotolerant actinomycetes 1 from pine litter.</title>
        <authorList>
            <person name="Swiecimska M."/>
            <person name="Golinska P."/>
            <person name="Sangal V."/>
            <person name="Wachnowicz B."/>
            <person name="Goodfellow M."/>
        </authorList>
    </citation>
    <scope>NUCLEOTIDE SEQUENCE [LARGE SCALE GENOMIC DNA]</scope>
    <source>
        <strain evidence="1 2">DSM 42109</strain>
    </source>
</reference>
<sequence>MPVLMLGTACSSSGGEEKKPSGTPLARACGGIFDQRMVKESRHSDVRVVEHMGYADVADKLADPTVDRDYSDQRICFFTAAANKVDELLSLTVQWDSVPPDGGRSVAYMPVGRIARDGQLDVLCRHPRGEKKANPPHFETLAFTIDQSLSIDKSLGLSLNSRARLLISAAKKVTAHMDCANSVTFPDPEEVAPR</sequence>
<comment type="caution">
    <text evidence="1">The sequence shown here is derived from an EMBL/GenBank/DDBJ whole genome shotgun (WGS) entry which is preliminary data.</text>
</comment>
<evidence type="ECO:0000313" key="2">
    <source>
        <dbReference type="Proteomes" id="UP001214441"/>
    </source>
</evidence>
<organism evidence="1 2">
    <name type="scientific">Streptomyces iconiensis</name>
    <dbReference type="NCBI Taxonomy" id="1384038"/>
    <lineage>
        <taxon>Bacteria</taxon>
        <taxon>Bacillati</taxon>
        <taxon>Actinomycetota</taxon>
        <taxon>Actinomycetes</taxon>
        <taxon>Kitasatosporales</taxon>
        <taxon>Streptomycetaceae</taxon>
        <taxon>Streptomyces</taxon>
    </lineage>
</organism>
<gene>
    <name evidence="1" type="ORF">NMN56_031845</name>
</gene>
<evidence type="ECO:0000313" key="1">
    <source>
        <dbReference type="EMBL" id="MDJ1136460.1"/>
    </source>
</evidence>
<dbReference type="EMBL" id="JANCPR020000041">
    <property type="protein sequence ID" value="MDJ1136460.1"/>
    <property type="molecule type" value="Genomic_DNA"/>
</dbReference>
<name>A0ABT7A533_9ACTN</name>
<proteinExistence type="predicted"/>